<comment type="caution">
    <text evidence="1">The sequence shown here is derived from an EMBL/GenBank/DDBJ whole genome shotgun (WGS) entry which is preliminary data.</text>
</comment>
<reference evidence="1 2" key="1">
    <citation type="submission" date="2016-11" db="EMBL/GenBank/DDBJ databases">
        <title>Whole genomes of Flavobacteriaceae.</title>
        <authorList>
            <person name="Stine C."/>
            <person name="Li C."/>
            <person name="Tadesse D."/>
        </authorList>
    </citation>
    <scope>NUCLEOTIDE SEQUENCE [LARGE SCALE GENOMIC DNA]</scope>
    <source>
        <strain evidence="1 2">DSM 15937</strain>
    </source>
</reference>
<dbReference type="Proteomes" id="UP000198382">
    <property type="component" value="Unassembled WGS sequence"/>
</dbReference>
<proteinExistence type="predicted"/>
<dbReference type="EMBL" id="MUGV01000036">
    <property type="protein sequence ID" value="OXA76555.1"/>
    <property type="molecule type" value="Genomic_DNA"/>
</dbReference>
<organism evidence="1 2">
    <name type="scientific">Flavobacterium frigidimaris</name>
    <dbReference type="NCBI Taxonomy" id="262320"/>
    <lineage>
        <taxon>Bacteria</taxon>
        <taxon>Pseudomonadati</taxon>
        <taxon>Bacteroidota</taxon>
        <taxon>Flavobacteriia</taxon>
        <taxon>Flavobacteriales</taxon>
        <taxon>Flavobacteriaceae</taxon>
        <taxon>Flavobacterium</taxon>
    </lineage>
</organism>
<keyword evidence="2" id="KW-1185">Reference proteome</keyword>
<protein>
    <recommendedName>
        <fullName evidence="3">Arylsulfatase</fullName>
    </recommendedName>
</protein>
<evidence type="ECO:0000313" key="1">
    <source>
        <dbReference type="EMBL" id="OXA76555.1"/>
    </source>
</evidence>
<sequence length="65" mass="7317">MELKETFKIFSRIMALVIIFFASAILSPKAEAQTGKKPNILIIFGDDIGQSYLLYLPAHNTILNF</sequence>
<evidence type="ECO:0008006" key="3">
    <source>
        <dbReference type="Google" id="ProtNLM"/>
    </source>
</evidence>
<accession>A0ABX4BLD9</accession>
<dbReference type="RefSeq" id="WP_074664072.1">
    <property type="nucleotide sequence ID" value="NZ_MUGV01000036.1"/>
</dbReference>
<name>A0ABX4BLD9_FLAFR</name>
<evidence type="ECO:0000313" key="2">
    <source>
        <dbReference type="Proteomes" id="UP000198382"/>
    </source>
</evidence>
<gene>
    <name evidence="1" type="ORF">B0A65_18770</name>
</gene>